<evidence type="ECO:0000256" key="1">
    <source>
        <dbReference type="ARBA" id="ARBA00022553"/>
    </source>
</evidence>
<dbReference type="Gene3D" id="3.30.565.10">
    <property type="entry name" value="Histidine kinase-like ATPase, C-terminal domain"/>
    <property type="match status" value="1"/>
</dbReference>
<feature type="domain" description="Histidine kinase" evidence="7">
    <location>
        <begin position="370"/>
        <end position="559"/>
    </location>
</feature>
<dbReference type="Pfam" id="PF07568">
    <property type="entry name" value="HisKA_2"/>
    <property type="match status" value="1"/>
</dbReference>
<dbReference type="GO" id="GO:0006355">
    <property type="term" value="P:regulation of DNA-templated transcription"/>
    <property type="evidence" value="ECO:0007669"/>
    <property type="project" value="InterPro"/>
</dbReference>
<dbReference type="SUPFAM" id="SSF52172">
    <property type="entry name" value="CheY-like"/>
    <property type="match status" value="1"/>
</dbReference>
<dbReference type="InterPro" id="IPR035965">
    <property type="entry name" value="PAS-like_dom_sf"/>
</dbReference>
<gene>
    <name evidence="9" type="ordered locus">MTBMA_c08550</name>
</gene>
<keyword evidence="2" id="KW-0808">Transferase</keyword>
<dbReference type="PROSITE" id="PS50109">
    <property type="entry name" value="HIS_KIN"/>
    <property type="match status" value="1"/>
</dbReference>
<sequence>MFRILLVKDIDSAPDLEEKLRRHGFSVDVATDLKDARKTEHDLILIYTTPQRVGAWGPGDTGIPLMYLIDFEDEGNLVLTCPYGCIEKPVDDDDLKSCIDFLMSRIILGEERYKKLFEYIDSCVAVYEAVDDGEDFVIRDFNRAAERIERVNKEEIIGRRVTEVFPGVDDFGLLDVLRRVYRTGRAEHFPIAFYSDDRISGWKENFVYRLPSGEVVAVYRDLTERKQLEDELKEKERLYRSIFENTGSATTIVDEDTTILMANREFERLSGYSREEIEGKKSWREFLADEDLKRMEEYYHLWLKDPDAVPRIYNFRFRDRHGNIKYIRMNADRIPGTTMTVASLVDVTDIREAEEEIRRSLREKEVLLREIHHRVKNNLQIISSLLNLQLSRIGDEELRKIVRESQGRIKAMAMIHEHLYQSESLERVNFREYVEKLVGDIIISHGVSVRKDLEIEDMELDLDTAIPLGLLINELVTNSIKYAFPDGRGTITIGMRRADGSVELVVADDGVGLPEDIDPSSTDTLGLKLVSLLTKQLNGEMTLEVDNGTKFTIVFRERDE</sequence>
<accession>D9PW52</accession>
<dbReference type="HOGENOM" id="CLU_000445_114_57_2"/>
<dbReference type="Gene3D" id="3.30.450.20">
    <property type="entry name" value="PAS domain"/>
    <property type="match status" value="2"/>
</dbReference>
<name>D9PW52_METTM</name>
<dbReference type="PROSITE" id="PS50112">
    <property type="entry name" value="PAS"/>
    <property type="match status" value="1"/>
</dbReference>
<dbReference type="InterPro" id="IPR011495">
    <property type="entry name" value="Sig_transdc_His_kin_sub2_dim/P"/>
</dbReference>
<reference key="1">
    <citation type="submission" date="2009-08" db="EMBL/GenBank/DDBJ databases">
        <title>The genome sequence of Methanothermobacter marburgensis.</title>
        <authorList>
            <person name="Kaster A."/>
            <person name="Seedorf H."/>
            <person name="Goenrich M."/>
            <person name="Wiezer A."/>
            <person name="Liesegang H."/>
            <person name="Thauer R."/>
            <person name="Gottschalk G."/>
        </authorList>
    </citation>
    <scope>NUCLEOTIDE SEQUENCE</scope>
    <source>
        <strain>Marburg</strain>
    </source>
</reference>
<dbReference type="InterPro" id="IPR011006">
    <property type="entry name" value="CheY-like_superfamily"/>
</dbReference>
<keyword evidence="10" id="KW-1185">Reference proteome</keyword>
<dbReference type="KEGG" id="mmg:MTBMA_c08550"/>
<dbReference type="GO" id="GO:0016301">
    <property type="term" value="F:kinase activity"/>
    <property type="evidence" value="ECO:0007669"/>
    <property type="project" value="UniProtKB-KW"/>
</dbReference>
<evidence type="ECO:0000256" key="4">
    <source>
        <dbReference type="ARBA" id="ARBA00022777"/>
    </source>
</evidence>
<dbReference type="GO" id="GO:0005524">
    <property type="term" value="F:ATP binding"/>
    <property type="evidence" value="ECO:0007669"/>
    <property type="project" value="UniProtKB-KW"/>
</dbReference>
<dbReference type="PANTHER" id="PTHR43065">
    <property type="entry name" value="SENSOR HISTIDINE KINASE"/>
    <property type="match status" value="1"/>
</dbReference>
<dbReference type="InterPro" id="IPR003594">
    <property type="entry name" value="HATPase_dom"/>
</dbReference>
<dbReference type="SMART" id="SM00091">
    <property type="entry name" value="PAS"/>
    <property type="match status" value="2"/>
</dbReference>
<evidence type="ECO:0000256" key="2">
    <source>
        <dbReference type="ARBA" id="ARBA00022679"/>
    </source>
</evidence>
<dbReference type="InterPro" id="IPR000014">
    <property type="entry name" value="PAS"/>
</dbReference>
<evidence type="ECO:0000256" key="3">
    <source>
        <dbReference type="ARBA" id="ARBA00022741"/>
    </source>
</evidence>
<dbReference type="RefSeq" id="WP_013295674.1">
    <property type="nucleotide sequence ID" value="NC_014408.1"/>
</dbReference>
<dbReference type="OrthoDB" id="8127at2157"/>
<keyword evidence="3" id="KW-0547">Nucleotide-binding</keyword>
<evidence type="ECO:0000313" key="9">
    <source>
        <dbReference type="EMBL" id="ADL58450.1"/>
    </source>
</evidence>
<dbReference type="SUPFAM" id="SSF55785">
    <property type="entry name" value="PYP-like sensor domain (PAS domain)"/>
    <property type="match status" value="2"/>
</dbReference>
<dbReference type="SUPFAM" id="SSF55874">
    <property type="entry name" value="ATPase domain of HSP90 chaperone/DNA topoisomerase II/histidine kinase"/>
    <property type="match status" value="1"/>
</dbReference>
<dbReference type="Pfam" id="PF08448">
    <property type="entry name" value="PAS_4"/>
    <property type="match status" value="1"/>
</dbReference>
<evidence type="ECO:0000256" key="5">
    <source>
        <dbReference type="ARBA" id="ARBA00022840"/>
    </source>
</evidence>
<dbReference type="GeneID" id="9704563"/>
<feature type="domain" description="PAS" evidence="8">
    <location>
        <begin position="235"/>
        <end position="306"/>
    </location>
</feature>
<keyword evidence="1" id="KW-0597">Phosphoprotein</keyword>
<protein>
    <submittedName>
        <fullName evidence="9">Predicted sensory transduction histidine kinase</fullName>
    </submittedName>
</protein>
<organism evidence="9 10">
    <name type="scientific">Methanothermobacter marburgensis (strain ATCC BAA-927 / DSM 2133 / JCM 14651 / NBRC 100331 / OCM 82 / Marburg)</name>
    <name type="common">Methanobacterium thermoautotrophicum</name>
    <dbReference type="NCBI Taxonomy" id="79929"/>
    <lineage>
        <taxon>Archaea</taxon>
        <taxon>Methanobacteriati</taxon>
        <taxon>Methanobacteriota</taxon>
        <taxon>Methanomada group</taxon>
        <taxon>Methanobacteria</taxon>
        <taxon>Methanobacteriales</taxon>
        <taxon>Methanobacteriaceae</taxon>
        <taxon>Methanothermobacter</taxon>
    </lineage>
</organism>
<reference evidence="9 10" key="2">
    <citation type="journal article" date="2010" name="J. Bacteriol.">
        <title>Complete genome sequence of Methanothermobacter marburgensis, a methanoarchaeon model organism.</title>
        <authorList>
            <person name="Liesegang H."/>
            <person name="Kaster A.K."/>
            <person name="Wiezer A."/>
            <person name="Goenrich M."/>
            <person name="Wollherr A."/>
            <person name="Seedorf H."/>
            <person name="Gottschalk G."/>
            <person name="Thauer R.K."/>
        </authorList>
    </citation>
    <scope>NUCLEOTIDE SEQUENCE [LARGE SCALE GENOMIC DNA]</scope>
    <source>
        <strain evidence="10">ATCC BAA-927 / DSM 2133 / JCM 14651 / NBRC 100331 / OCM 82 / Marburg</strain>
    </source>
</reference>
<dbReference type="InterPro" id="IPR005467">
    <property type="entry name" value="His_kinase_dom"/>
</dbReference>
<dbReference type="SMART" id="SM00387">
    <property type="entry name" value="HATPase_c"/>
    <property type="match status" value="1"/>
</dbReference>
<evidence type="ECO:0000259" key="7">
    <source>
        <dbReference type="PROSITE" id="PS50109"/>
    </source>
</evidence>
<proteinExistence type="predicted"/>
<dbReference type="PaxDb" id="79929-MTBMA_c08550"/>
<dbReference type="InterPro" id="IPR013767">
    <property type="entry name" value="PAS_fold"/>
</dbReference>
<keyword evidence="6" id="KW-0902">Two-component regulatory system</keyword>
<dbReference type="InterPro" id="IPR036890">
    <property type="entry name" value="HATPase_C_sf"/>
</dbReference>
<dbReference type="EMBL" id="CP001710">
    <property type="protein sequence ID" value="ADL58450.1"/>
    <property type="molecule type" value="Genomic_DNA"/>
</dbReference>
<dbReference type="GeneID" id="77399632"/>
<dbReference type="NCBIfam" id="TIGR00229">
    <property type="entry name" value="sensory_box"/>
    <property type="match status" value="1"/>
</dbReference>
<evidence type="ECO:0000259" key="8">
    <source>
        <dbReference type="PROSITE" id="PS50112"/>
    </source>
</evidence>
<dbReference type="Pfam" id="PF00989">
    <property type="entry name" value="PAS"/>
    <property type="match status" value="1"/>
</dbReference>
<dbReference type="InterPro" id="IPR013656">
    <property type="entry name" value="PAS_4"/>
</dbReference>
<evidence type="ECO:0000256" key="6">
    <source>
        <dbReference type="ARBA" id="ARBA00023012"/>
    </source>
</evidence>
<dbReference type="Pfam" id="PF02518">
    <property type="entry name" value="HATPase_c"/>
    <property type="match status" value="1"/>
</dbReference>
<dbReference type="GO" id="GO:0000160">
    <property type="term" value="P:phosphorelay signal transduction system"/>
    <property type="evidence" value="ECO:0007669"/>
    <property type="project" value="UniProtKB-KW"/>
</dbReference>
<dbReference type="STRING" id="79929.MTBMA_c08550"/>
<dbReference type="AlphaFoldDB" id="D9PW52"/>
<keyword evidence="5" id="KW-0067">ATP-binding</keyword>
<keyword evidence="4 9" id="KW-0418">Kinase</keyword>
<evidence type="ECO:0000313" key="10">
    <source>
        <dbReference type="Proteomes" id="UP000000345"/>
    </source>
</evidence>
<dbReference type="Proteomes" id="UP000000345">
    <property type="component" value="Chromosome"/>
</dbReference>
<dbReference type="PANTHER" id="PTHR43065:SF23">
    <property type="entry name" value="SENSOR HISTIDINE KINASE PDTAS"/>
    <property type="match status" value="1"/>
</dbReference>
<dbReference type="CDD" id="cd00130">
    <property type="entry name" value="PAS"/>
    <property type="match status" value="1"/>
</dbReference>